<dbReference type="Proteomes" id="UP000006044">
    <property type="component" value="Unassembled WGS sequence"/>
</dbReference>
<dbReference type="STRING" id="742726.HMPREF9448_01090"/>
<evidence type="ECO:0000313" key="1">
    <source>
        <dbReference type="EMBL" id="EJZ64610.1"/>
    </source>
</evidence>
<protein>
    <submittedName>
        <fullName evidence="1">Uncharacterized protein</fullName>
    </submittedName>
</protein>
<dbReference type="EMBL" id="ADLE01000008">
    <property type="protein sequence ID" value="EJZ64610.1"/>
    <property type="molecule type" value="Genomic_DNA"/>
</dbReference>
<reference evidence="1 2" key="1">
    <citation type="submission" date="2012-08" db="EMBL/GenBank/DDBJ databases">
        <title>The Genome Sequence of Barnesiella intestinihominis YIT 11860.</title>
        <authorList>
            <consortium name="The Broad Institute Genome Sequencing Platform"/>
            <person name="Earl A."/>
            <person name="Ward D."/>
            <person name="Feldgarden M."/>
            <person name="Gevers D."/>
            <person name="Morotomi M."/>
            <person name="Walker B."/>
            <person name="Young S.K."/>
            <person name="Zeng Q."/>
            <person name="Gargeya S."/>
            <person name="Fitzgerald M."/>
            <person name="Haas B."/>
            <person name="Abouelleil A."/>
            <person name="Alvarado L."/>
            <person name="Arachchi H.M."/>
            <person name="Berlin A.M."/>
            <person name="Chapman S.B."/>
            <person name="Goldberg J."/>
            <person name="Griggs A."/>
            <person name="Gujja S."/>
            <person name="Hansen M."/>
            <person name="Howarth C."/>
            <person name="Imamovic A."/>
            <person name="Larimer J."/>
            <person name="McCowen C."/>
            <person name="Montmayeur A."/>
            <person name="Murphy C."/>
            <person name="Neiman D."/>
            <person name="Pearson M."/>
            <person name="Priest M."/>
            <person name="Roberts A."/>
            <person name="Saif S."/>
            <person name="Shea T."/>
            <person name="Sisk P."/>
            <person name="Sykes S."/>
            <person name="Wortman J."/>
            <person name="Nusbaum C."/>
            <person name="Birren B."/>
        </authorList>
    </citation>
    <scope>NUCLEOTIDE SEQUENCE [LARGE SCALE GENOMIC DNA]</scope>
    <source>
        <strain evidence="1 2">YIT 11860</strain>
    </source>
</reference>
<proteinExistence type="predicted"/>
<dbReference type="AlphaFoldDB" id="K0XLD7"/>
<name>K0XLD7_9BACT</name>
<accession>K0XLD7</accession>
<comment type="caution">
    <text evidence="1">The sequence shown here is derived from an EMBL/GenBank/DDBJ whole genome shotgun (WGS) entry which is preliminary data.</text>
</comment>
<evidence type="ECO:0000313" key="2">
    <source>
        <dbReference type="Proteomes" id="UP000006044"/>
    </source>
</evidence>
<organism evidence="1 2">
    <name type="scientific">Barnesiella intestinihominis YIT 11860</name>
    <dbReference type="NCBI Taxonomy" id="742726"/>
    <lineage>
        <taxon>Bacteria</taxon>
        <taxon>Pseudomonadati</taxon>
        <taxon>Bacteroidota</taxon>
        <taxon>Bacteroidia</taxon>
        <taxon>Bacteroidales</taxon>
        <taxon>Barnesiellaceae</taxon>
        <taxon>Barnesiella</taxon>
    </lineage>
</organism>
<gene>
    <name evidence="1" type="ORF">HMPREF9448_01090</name>
</gene>
<sequence length="45" mass="5443">MLLFYFRYNNIIIYLCHTITFYKLKIKNGLYPDKVGWDIVLALDV</sequence>
<dbReference type="HOGENOM" id="CLU_3196551_0_0_10"/>
<keyword evidence="2" id="KW-1185">Reference proteome</keyword>